<dbReference type="GeneID" id="82256960"/>
<feature type="domain" description="DUF6596" evidence="2">
    <location>
        <begin position="187"/>
        <end position="288"/>
    </location>
</feature>
<sequence>MISSTNPQDLIPNLFRDQYTKMTAVLCRHFGLEHIEIAEDIVSDTFLKASEVWALNGVPENPEGWLYTVAKNKTKDYFKHQNIFDQKVKGAITPDINEVNLPIELDQSLISDSQLGMIFAISDPIIPIESQVCLALQILCGFSVEEISNALLANKETIKKKLFRARNSLRESNFEIKELSISQITHRLPIVLKTLYLLFNEGYFSKSNNQVIRKELCYEAIRLAIILTDNKTTDTPEVNALLALMCYQSSRLDARIDMHGELVLFEQQHTEYWNTELIDRGNYYLVKATNQQETSKYHLEAAIAYWHTTVNKNDKWNHILDLYNQLLLVEYSPIIALNRTFAFAKVYGEKKGIIEAEKLALINSSYYFGLLGYLYTPIDKDRAIHFYKEALALTQSTTEKYLLNKRITELSSK</sequence>
<dbReference type="SUPFAM" id="SSF88659">
    <property type="entry name" value="Sigma3 and sigma4 domains of RNA polymerase sigma factors"/>
    <property type="match status" value="1"/>
</dbReference>
<dbReference type="RefSeq" id="WP_394333462.1">
    <property type="nucleotide sequence ID" value="NZ_FNYS01000006.1"/>
</dbReference>
<evidence type="ECO:0000313" key="3">
    <source>
        <dbReference type="EMBL" id="SEI89859.1"/>
    </source>
</evidence>
<organism evidence="3 4">
    <name type="scientific">Myroides marinus</name>
    <dbReference type="NCBI Taxonomy" id="703342"/>
    <lineage>
        <taxon>Bacteria</taxon>
        <taxon>Pseudomonadati</taxon>
        <taxon>Bacteroidota</taxon>
        <taxon>Flavobacteriia</taxon>
        <taxon>Flavobacteriales</taxon>
        <taxon>Flavobacteriaceae</taxon>
        <taxon>Myroides</taxon>
    </lineage>
</organism>
<dbReference type="GO" id="GO:0006352">
    <property type="term" value="P:DNA-templated transcription initiation"/>
    <property type="evidence" value="ECO:0007669"/>
    <property type="project" value="InterPro"/>
</dbReference>
<dbReference type="Pfam" id="PF20239">
    <property type="entry name" value="DUF6596"/>
    <property type="match status" value="1"/>
</dbReference>
<evidence type="ECO:0000259" key="1">
    <source>
        <dbReference type="Pfam" id="PF04542"/>
    </source>
</evidence>
<dbReference type="InterPro" id="IPR036388">
    <property type="entry name" value="WH-like_DNA-bd_sf"/>
</dbReference>
<dbReference type="Gene3D" id="1.10.10.10">
    <property type="entry name" value="Winged helix-like DNA-binding domain superfamily/Winged helix DNA-binding domain"/>
    <property type="match status" value="1"/>
</dbReference>
<dbReference type="Gene3D" id="1.10.1740.10">
    <property type="match status" value="1"/>
</dbReference>
<dbReference type="GO" id="GO:0003700">
    <property type="term" value="F:DNA-binding transcription factor activity"/>
    <property type="evidence" value="ECO:0007669"/>
    <property type="project" value="InterPro"/>
</dbReference>
<dbReference type="AlphaFoldDB" id="A0A1H6UBZ3"/>
<dbReference type="PANTHER" id="PTHR47756">
    <property type="entry name" value="BLL6612 PROTEIN-RELATED"/>
    <property type="match status" value="1"/>
</dbReference>
<dbReference type="Proteomes" id="UP000183077">
    <property type="component" value="Unassembled WGS sequence"/>
</dbReference>
<dbReference type="InterPro" id="IPR013325">
    <property type="entry name" value="RNA_pol_sigma_r2"/>
</dbReference>
<feature type="domain" description="RNA polymerase sigma-70 region 2" evidence="1">
    <location>
        <begin position="27"/>
        <end position="81"/>
    </location>
</feature>
<dbReference type="EMBL" id="FNYS01000006">
    <property type="protein sequence ID" value="SEI89859.1"/>
    <property type="molecule type" value="Genomic_DNA"/>
</dbReference>
<dbReference type="SUPFAM" id="SSF88946">
    <property type="entry name" value="Sigma2 domain of RNA polymerase sigma factors"/>
    <property type="match status" value="1"/>
</dbReference>
<reference evidence="3 4" key="1">
    <citation type="submission" date="2016-10" db="EMBL/GenBank/DDBJ databases">
        <authorList>
            <person name="de Groot N.N."/>
        </authorList>
    </citation>
    <scope>NUCLEOTIDE SEQUENCE [LARGE SCALE GENOMIC DNA]</scope>
    <source>
        <strain evidence="3 4">DSM 23048</strain>
    </source>
</reference>
<accession>A0A1H6UBZ3</accession>
<evidence type="ECO:0000259" key="2">
    <source>
        <dbReference type="Pfam" id="PF20239"/>
    </source>
</evidence>
<dbReference type="InterPro" id="IPR046531">
    <property type="entry name" value="DUF6596"/>
</dbReference>
<dbReference type="InterPro" id="IPR007627">
    <property type="entry name" value="RNA_pol_sigma70_r2"/>
</dbReference>
<evidence type="ECO:0000313" key="4">
    <source>
        <dbReference type="Proteomes" id="UP000183077"/>
    </source>
</evidence>
<dbReference type="PANTHER" id="PTHR47756:SF2">
    <property type="entry name" value="BLL6612 PROTEIN"/>
    <property type="match status" value="1"/>
</dbReference>
<name>A0A1H6UBZ3_9FLAO</name>
<gene>
    <name evidence="3" type="ORF">SAMN04488018_106166</name>
</gene>
<protein>
    <submittedName>
        <fullName evidence="3">RNA polymerase sigma-70 factor, ECF subfamily</fullName>
    </submittedName>
</protein>
<dbReference type="Pfam" id="PF04542">
    <property type="entry name" value="Sigma70_r2"/>
    <property type="match status" value="1"/>
</dbReference>
<dbReference type="InterPro" id="IPR013324">
    <property type="entry name" value="RNA_pol_sigma_r3/r4-like"/>
</dbReference>
<proteinExistence type="predicted"/>